<evidence type="ECO:0000256" key="3">
    <source>
        <dbReference type="ARBA" id="ARBA00022729"/>
    </source>
</evidence>
<evidence type="ECO:0000313" key="9">
    <source>
        <dbReference type="Proteomes" id="UP001235939"/>
    </source>
</evidence>
<evidence type="ECO:0000256" key="2">
    <source>
        <dbReference type="ARBA" id="ARBA00022690"/>
    </source>
</evidence>
<keyword evidence="2" id="KW-0646">Protease inhibitor</keyword>
<accession>A0ABY6LZB9</accession>
<dbReference type="EMBL" id="CP092886">
    <property type="protein sequence ID" value="UYV85160.1"/>
    <property type="molecule type" value="Genomic_DNA"/>
</dbReference>
<dbReference type="Gene3D" id="2.60.40.10">
    <property type="entry name" value="Immunoglobulins"/>
    <property type="match status" value="1"/>
</dbReference>
<dbReference type="InterPro" id="IPR001599">
    <property type="entry name" value="Macroglobln_a2"/>
</dbReference>
<dbReference type="Gene3D" id="1.50.10.20">
    <property type="match status" value="1"/>
</dbReference>
<keyword evidence="4" id="KW-0722">Serine protease inhibitor</keyword>
<dbReference type="InterPro" id="IPR013783">
    <property type="entry name" value="Ig-like_fold"/>
</dbReference>
<dbReference type="SUPFAM" id="SSF48239">
    <property type="entry name" value="Terpenoid cyclases/Protein prenyltransferases"/>
    <property type="match status" value="1"/>
</dbReference>
<dbReference type="InterPro" id="IPR019742">
    <property type="entry name" value="MacrogloblnA2_CS"/>
</dbReference>
<dbReference type="Gene3D" id="2.60.120.1540">
    <property type="match status" value="1"/>
</dbReference>
<feature type="domain" description="Alpha-2-macroglobulin" evidence="7">
    <location>
        <begin position="24"/>
        <end position="112"/>
    </location>
</feature>
<name>A0ABY6LZB9_9ARAC</name>
<evidence type="ECO:0000256" key="1">
    <source>
        <dbReference type="ARBA" id="ARBA00010952"/>
    </source>
</evidence>
<dbReference type="SUPFAM" id="SSF81296">
    <property type="entry name" value="E set domains"/>
    <property type="match status" value="1"/>
</dbReference>
<dbReference type="PANTHER" id="PTHR11412:SF136">
    <property type="entry name" value="CD109 ANTIGEN"/>
    <property type="match status" value="1"/>
</dbReference>
<evidence type="ECO:0000313" key="8">
    <source>
        <dbReference type="EMBL" id="UYV85160.1"/>
    </source>
</evidence>
<reference evidence="8 9" key="1">
    <citation type="submission" date="2022-03" db="EMBL/GenBank/DDBJ databases">
        <title>A chromosomal length assembly of Cordylochernes scorpioides.</title>
        <authorList>
            <person name="Zeh D."/>
            <person name="Zeh J."/>
        </authorList>
    </citation>
    <scope>NUCLEOTIDE SEQUENCE [LARGE SCALE GENOMIC DNA]</scope>
    <source>
        <strain evidence="8">IN4F17</strain>
        <tissue evidence="8">Whole Body</tissue>
    </source>
</reference>
<dbReference type="SMART" id="SM01360">
    <property type="entry name" value="A2M"/>
    <property type="match status" value="1"/>
</dbReference>
<organism evidence="8 9">
    <name type="scientific">Cordylochernes scorpioides</name>
    <dbReference type="NCBI Taxonomy" id="51811"/>
    <lineage>
        <taxon>Eukaryota</taxon>
        <taxon>Metazoa</taxon>
        <taxon>Ecdysozoa</taxon>
        <taxon>Arthropoda</taxon>
        <taxon>Chelicerata</taxon>
        <taxon>Arachnida</taxon>
        <taxon>Pseudoscorpiones</taxon>
        <taxon>Cheliferoidea</taxon>
        <taxon>Chernetidae</taxon>
        <taxon>Cordylochernes</taxon>
    </lineage>
</organism>
<dbReference type="InterPro" id="IPR050473">
    <property type="entry name" value="A2M/Complement_sys"/>
</dbReference>
<dbReference type="InterPro" id="IPR011626">
    <property type="entry name" value="Alpha-macroglobulin_TED"/>
</dbReference>
<dbReference type="SMART" id="SM01419">
    <property type="entry name" value="Thiol-ester_cl"/>
    <property type="match status" value="1"/>
</dbReference>
<evidence type="ECO:0000256" key="5">
    <source>
        <dbReference type="ARBA" id="ARBA00022966"/>
    </source>
</evidence>
<protein>
    <submittedName>
        <fullName evidence="8">CD109</fullName>
    </submittedName>
</protein>
<evidence type="ECO:0000259" key="7">
    <source>
        <dbReference type="SMART" id="SM01360"/>
    </source>
</evidence>
<sequence length="422" mass="47263">MYEFKLMPFRLCNALATFEFTMDSFLKGLNTDGKVVISSKIPDTITSWVISAFAVDPVFGLGICDNTTKVTVFRPFFIKLNLPYSVVRGETLSLQVMVFNYNSKPITADVTLENGKEEFLFTMSGNEIDGPTKRETKTVTIPPETNMPVIFFITPQKLGYIDLVVSAISAHSGDTVMRKLLVKPEGKTHYKNRAILLDLRLPSTKSVQTAIDVTIPDGIVEGSESISISTIGDLLGPTINNMEQLLRLPVGCGEQNMLNFVPSIVVLEYLDRAHRLSSILREKALSYIETGYQRELTYQREDGSFSAFGKTDRKGSTWFVIFKLTSFVLKAFGQASRHIDVDSEIIKKTMRWLIRHQREDGGFAEPGKVHNKAMQGASGNGVALSVYTLIALMENQQPFHKPHQHINNHPTKLVSRTTRMKN</sequence>
<keyword evidence="3" id="KW-0732">Signal</keyword>
<evidence type="ECO:0000256" key="4">
    <source>
        <dbReference type="ARBA" id="ARBA00022900"/>
    </source>
</evidence>
<dbReference type="InterPro" id="IPR008930">
    <property type="entry name" value="Terpenoid_cyclase/PrenylTrfase"/>
</dbReference>
<proteinExistence type="inferred from homology"/>
<dbReference type="Gene3D" id="2.20.130.20">
    <property type="match status" value="1"/>
</dbReference>
<keyword evidence="9" id="KW-1185">Reference proteome</keyword>
<keyword evidence="5" id="KW-0882">Thioester bond</keyword>
<gene>
    <name evidence="8" type="ORF">LAZ67_X004767</name>
</gene>
<dbReference type="Pfam" id="PF00207">
    <property type="entry name" value="A2M"/>
    <property type="match status" value="1"/>
</dbReference>
<comment type="similarity">
    <text evidence="1">Belongs to the protease inhibitor I39 (alpha-2-macroglobulin) family.</text>
</comment>
<dbReference type="InterPro" id="IPR047565">
    <property type="entry name" value="Alpha-macroglob_thiol-ester_cl"/>
</dbReference>
<dbReference type="Pfam" id="PF07678">
    <property type="entry name" value="TED_complement"/>
    <property type="match status" value="1"/>
</dbReference>
<keyword evidence="6" id="KW-1015">Disulfide bond</keyword>
<dbReference type="PANTHER" id="PTHR11412">
    <property type="entry name" value="MACROGLOBULIN / COMPLEMENT"/>
    <property type="match status" value="1"/>
</dbReference>
<evidence type="ECO:0000256" key="6">
    <source>
        <dbReference type="ARBA" id="ARBA00023157"/>
    </source>
</evidence>
<dbReference type="Proteomes" id="UP001235939">
    <property type="component" value="Chromosome X"/>
</dbReference>
<dbReference type="InterPro" id="IPR014756">
    <property type="entry name" value="Ig_E-set"/>
</dbReference>
<dbReference type="PROSITE" id="PS00477">
    <property type="entry name" value="ALPHA_2_MACROGLOBULIN"/>
    <property type="match status" value="1"/>
</dbReference>